<reference evidence="1" key="1">
    <citation type="journal article" date="2022" name="bioRxiv">
        <title>Population genetic analysis of Ophidiomyces ophidiicola, the causative agent of snake fungal disease, indicates recent introductions to the USA.</title>
        <authorList>
            <person name="Ladner J.T."/>
            <person name="Palmer J.M."/>
            <person name="Ettinger C.L."/>
            <person name="Stajich J.E."/>
            <person name="Farrell T.M."/>
            <person name="Glorioso B.M."/>
            <person name="Lawson B."/>
            <person name="Price S.J."/>
            <person name="Stengle A.G."/>
            <person name="Grear D.A."/>
            <person name="Lorch J.M."/>
        </authorList>
    </citation>
    <scope>NUCLEOTIDE SEQUENCE</scope>
    <source>
        <strain evidence="1">NWHC 24266-5</strain>
    </source>
</reference>
<protein>
    <submittedName>
        <fullName evidence="1">Uncharacterized protein</fullName>
    </submittedName>
</protein>
<sequence>MTYQANFAPFGRHGDVKDASFIPAHCDPNLFSSRRSVQFSPTSLSISRLNVAHERKTSPGIGRENGIPTPWATAEIARAYNNRISSPQKDQYSQKPAGTAPFSERHDLPESWNVYANSRTSLSPLSYDQYSFPPPEPISRPIGGQLKQVPSNGSWEMPVPNSNDNHVPKILPEEASLFPERLKRRNTDSVRSTARYHSQRRPGNRDEFDGPTQLLDMPSTLNVETQEDDLPTLPTTLDVQEQDQILSEVNDRLSKCAFDFVAKYQFPIPVEADKKHVRGPQDREWTEWVYLLKRLATKRRIPARVLYNGQIKQFVTVLENALETRHVAKNQSRSLKDDRNILQFISAGTQVAKILKDAPAMEHFDWLYVRTEQYIHERRIQRKSFAFDNAH</sequence>
<evidence type="ECO:0000313" key="1">
    <source>
        <dbReference type="EMBL" id="KAI2392533.1"/>
    </source>
</evidence>
<accession>A0ACB8V5J2</accession>
<organism evidence="1">
    <name type="scientific">Ophidiomyces ophidiicola</name>
    <dbReference type="NCBI Taxonomy" id="1387563"/>
    <lineage>
        <taxon>Eukaryota</taxon>
        <taxon>Fungi</taxon>
        <taxon>Dikarya</taxon>
        <taxon>Ascomycota</taxon>
        <taxon>Pezizomycotina</taxon>
        <taxon>Eurotiomycetes</taxon>
        <taxon>Eurotiomycetidae</taxon>
        <taxon>Onygenales</taxon>
        <taxon>Onygenaceae</taxon>
        <taxon>Ophidiomyces</taxon>
    </lineage>
</organism>
<comment type="caution">
    <text evidence="1">The sequence shown here is derived from an EMBL/GenBank/DDBJ whole genome shotgun (WGS) entry which is preliminary data.</text>
</comment>
<name>A0ACB8V5J2_9EURO</name>
<gene>
    <name evidence="1" type="ORF">LOY88_000594</name>
</gene>
<proteinExistence type="predicted"/>
<dbReference type="EMBL" id="JALBCA010000006">
    <property type="protein sequence ID" value="KAI2392533.1"/>
    <property type="molecule type" value="Genomic_DNA"/>
</dbReference>